<gene>
    <name evidence="2" type="ORF">SNEC2469_LOCUS13259</name>
</gene>
<feature type="compositionally biased region" description="Polar residues" evidence="1">
    <location>
        <begin position="65"/>
        <end position="83"/>
    </location>
</feature>
<keyword evidence="3" id="KW-1185">Reference proteome</keyword>
<evidence type="ECO:0000256" key="1">
    <source>
        <dbReference type="SAM" id="MobiDB-lite"/>
    </source>
</evidence>
<protein>
    <recommendedName>
        <fullName evidence="4">Retrovirus-related Pol polyprotein from transposon TNT 1-94</fullName>
    </recommendedName>
</protein>
<sequence length="1820" mass="197819">MADSAGGVEVEGLRGLGEVLQEEASGEERRHLQEVRIDEQLQDPQYEVGQREVVSVEGAVAEHGSQGNQVESSATQLDSTSDGQPALISSREQPRLLVREDHGAGQEDPAMVRARSMERREEDVGQISRSLNFMTGLLSTLVGRVDRMEQWQSASGSVRDHAPMSTEEGSLPTPSAMTPATARSGAPGLLGLDEVDRLQQQLSQVSMGQHGQESGFQRPLASLEKVMAGTFSSDDSETARRRAAEGERGVPGRLFGAAGRHELACFAVWRSKYYCVGVWFSIEYDLASAGYGVPTNVRASTDYGVPTNVLASPGYGVPANVLASAGYGVPTNVRASAGYGVPTNVFVPASRSYRGSAASRGAQRGYRAAVMKAQQAAGRGAGSEKPRQDEGQEMDGEARAAQWRRDELEDYVGGGKCSTWEWLGDECCSKWFGDGGWSVEGVSDDWWSHGGATADGWWCECGLYLAVSEEIEQVVWHLVVRGTPVPPPPSTLPPLTTSTTTSASYGDEVEEPSKLVTKLPLLRAARGRDAAVIAGDWLAQLEPSMSTLSSTAARWRSALMERVKDLYGLWLESARVARLTIRQQVLTRRPPPDRHHRVEQRAAMLLLDALPEELRHEAISARAVTAEAMVFMVHCAYQPGGAGEKAQLLQFLTVPETGNGLENTLSLARKWIRLLCRGRELQVVLPDPSLLCRGLDKLIGATFLGSASKHPSASFRIASFKLERQLEYRATAVDIEDYAYLILGELEAAQLSQPPASQPKVARLDGHGGNHDNADKDKGKGGKASNGGGGKGSAQGGTTGASAEEKPARRPRKKGEKGGGKDRGPMEAVRKSEEEPAGEEAARASASTSGGGDNSARVEFFEEATKALKSLRLAKLTLRALQSSSGNGGRALVDSGATTSMRTACGNEAQGLPLRTVLLAEGETSFFQLPGGTLLTTKRTAPIVAMSDFMEIGCRVTWCSSEGCAVTHPLKGDLGVRVVNGCPEVDEAVGLELIAEAEATKLRRREAELAVNRLVEGCERQERGSGKMDWELGTKATKDLYSGVGLSWARLHKAFPEAPSWLVSAIPVVAGTNGDRVSWNRHERKKWRKATSLAVHLFCGKDRATWKSRAEVAHVITVDQAEDVMADATYAALLDVALSGKLKAAFGGPPCRTFSALRNRVLESGMGLVLFGIVMVMEGYHHDFQDGVLVDGGSDEPDFILEHPEDPHEFLQGENMTSLWAIPEIQFLKDEMKWWWRKFDQGPLGHPRRKPTRVLASVPCPKEVCEVRGPSSVTEDEREGDGDGFRSATWAAWAPGLKQVVKNVVEGSLAGSALEKIMKLDHAFLDHLRRDHTPFRRDCKACLAGAFRGHAHRRIVSPEAWCLSLDVIGPTRQGTDEYVKKVRYALVGTLVVPDMLGKLLQPPDPDGVDGGAGVGPLLTDDPIYEEGYHADEEAELPPAAEEERSRREMERWEARVKRDKLEGVSCVEVPFVVTLASKSSSEVLTATKDILMQVKKLGLTVQRVHSDRGREFVSKGFGGASQECSEDRTKVFVKQRSWELRKEEFVEKVVAAKVLCPSMDVTRGLLVRTEEGSYLTTMVAVENVKEVSGDFEVDAPPARADAPGVRRRLHGKTSIARAELDGSEPLPQGPASDDENVARDEKEAAAFLEVRDFSMEALEKLLDGLHLKRCVAPNRRAELPGDAPQVSVHAFGMFRHGGVVGATTLAKTRPCLTRCLVEALKQRLDPAITFTTVSLNFNTPMQCHKDFNNQQGEQAALVGLGNYVGGALWCHEPGGDSRDNVSWHKVGGSWLPGRRYPTYHKTVVFDPCQLHQSNVTYYKV</sequence>
<feature type="region of interest" description="Disordered" evidence="1">
    <location>
        <begin position="152"/>
        <end position="179"/>
    </location>
</feature>
<feature type="compositionally biased region" description="Gly residues" evidence="1">
    <location>
        <begin position="782"/>
        <end position="799"/>
    </location>
</feature>
<feature type="region of interest" description="Disordered" evidence="1">
    <location>
        <begin position="376"/>
        <end position="400"/>
    </location>
</feature>
<dbReference type="OrthoDB" id="446493at2759"/>
<organism evidence="2 3">
    <name type="scientific">Symbiodinium necroappetens</name>
    <dbReference type="NCBI Taxonomy" id="1628268"/>
    <lineage>
        <taxon>Eukaryota</taxon>
        <taxon>Sar</taxon>
        <taxon>Alveolata</taxon>
        <taxon>Dinophyceae</taxon>
        <taxon>Suessiales</taxon>
        <taxon>Symbiodiniaceae</taxon>
        <taxon>Symbiodinium</taxon>
    </lineage>
</organism>
<evidence type="ECO:0000313" key="2">
    <source>
        <dbReference type="EMBL" id="CAE7470721.1"/>
    </source>
</evidence>
<proteinExistence type="predicted"/>
<comment type="caution">
    <text evidence="2">The sequence shown here is derived from an EMBL/GenBank/DDBJ whole genome shotgun (WGS) entry which is preliminary data.</text>
</comment>
<reference evidence="2" key="1">
    <citation type="submission" date="2021-02" db="EMBL/GenBank/DDBJ databases">
        <authorList>
            <person name="Dougan E. K."/>
            <person name="Rhodes N."/>
            <person name="Thang M."/>
            <person name="Chan C."/>
        </authorList>
    </citation>
    <scope>NUCLEOTIDE SEQUENCE</scope>
</reference>
<accession>A0A812S7J4</accession>
<feature type="compositionally biased region" description="Basic and acidic residues" evidence="1">
    <location>
        <begin position="816"/>
        <end position="834"/>
    </location>
</feature>
<feature type="compositionally biased region" description="Basic and acidic residues" evidence="1">
    <location>
        <begin position="762"/>
        <end position="780"/>
    </location>
</feature>
<dbReference type="Proteomes" id="UP000601435">
    <property type="component" value="Unassembled WGS sequence"/>
</dbReference>
<name>A0A812S7J4_9DINO</name>
<feature type="region of interest" description="Disordered" evidence="1">
    <location>
        <begin position="487"/>
        <end position="509"/>
    </location>
</feature>
<feature type="region of interest" description="Disordered" evidence="1">
    <location>
        <begin position="1616"/>
        <end position="1637"/>
    </location>
</feature>
<feature type="compositionally biased region" description="Basic and acidic residues" evidence="1">
    <location>
        <begin position="26"/>
        <end position="39"/>
    </location>
</feature>
<feature type="compositionally biased region" description="Low complexity" evidence="1">
    <location>
        <begin position="1"/>
        <end position="10"/>
    </location>
</feature>
<feature type="compositionally biased region" description="Basic and acidic residues" evidence="1">
    <location>
        <begin position="92"/>
        <end position="105"/>
    </location>
</feature>
<feature type="compositionally biased region" description="Low complexity" evidence="1">
    <location>
        <begin position="493"/>
        <end position="502"/>
    </location>
</feature>
<dbReference type="EMBL" id="CAJNJA010021155">
    <property type="protein sequence ID" value="CAE7470721.1"/>
    <property type="molecule type" value="Genomic_DNA"/>
</dbReference>
<feature type="region of interest" description="Disordered" evidence="1">
    <location>
        <begin position="1"/>
        <end position="109"/>
    </location>
</feature>
<feature type="region of interest" description="Disordered" evidence="1">
    <location>
        <begin position="751"/>
        <end position="854"/>
    </location>
</feature>
<evidence type="ECO:0000313" key="3">
    <source>
        <dbReference type="Proteomes" id="UP000601435"/>
    </source>
</evidence>
<evidence type="ECO:0008006" key="4">
    <source>
        <dbReference type="Google" id="ProtNLM"/>
    </source>
</evidence>